<dbReference type="EMBL" id="LIAE01010286">
    <property type="protein sequence ID" value="PAV64041.1"/>
    <property type="molecule type" value="Genomic_DNA"/>
</dbReference>
<feature type="domain" description="Tetratricopeptide repeat protein 5 OB fold" evidence="1">
    <location>
        <begin position="325"/>
        <end position="425"/>
    </location>
</feature>
<proteinExistence type="predicted"/>
<sequence length="440" mass="49214">MTCGDDVVPFSKMLDELEDFQSTYFEQNPTASESECTKKLQEKAEQFVKLLKPPVSSDNQTTVTLYHLNCGKLLNITQEYDAKCEEHLSKAIKLDPDLHESWLEYGALLAKKEKPNLEQIIFCYEMSLEKQPSAKCMAYLSVALRSLINANMSTLTPQQIKELRKRSMNYAEESVKTDPNSSLAHFCLGNALMIRFFVTQQNDPSLLTRAITSFRKGLECKRGDRDPNIHLNLATSLKYEEQYHDAMHHLNIACKFDPCNSLGSINKRETLKKYLERVFAIFDKKGKLKPKRLQSLCESLTSSEPSPFSTMRSSSSLLKPATSGLNSLSLGQNKGVYIVAKVIATVPHEEIVPLTMLIGDKSTTCMVVTVYNCTTNFGFIIGDTISIAEPNVLETKDLILDGSPDPISFRSIRVTSPAMISRNGVITKQIAHTTLSIASK</sequence>
<name>A0A2A2JR01_9BILA</name>
<evidence type="ECO:0000313" key="3">
    <source>
        <dbReference type="Proteomes" id="UP000218231"/>
    </source>
</evidence>
<comment type="caution">
    <text evidence="2">The sequence shown here is derived from an EMBL/GenBank/DDBJ whole genome shotgun (WGS) entry which is preliminary data.</text>
</comment>
<keyword evidence="3" id="KW-1185">Reference proteome</keyword>
<dbReference type="Pfam" id="PF16669">
    <property type="entry name" value="TTC5_OB"/>
    <property type="match status" value="1"/>
</dbReference>
<dbReference type="AlphaFoldDB" id="A0A2A2JR01"/>
<evidence type="ECO:0000259" key="1">
    <source>
        <dbReference type="Pfam" id="PF16669"/>
    </source>
</evidence>
<dbReference type="Gene3D" id="2.40.50.550">
    <property type="match status" value="1"/>
</dbReference>
<dbReference type="Proteomes" id="UP000218231">
    <property type="component" value="Unassembled WGS sequence"/>
</dbReference>
<dbReference type="SUPFAM" id="SSF81901">
    <property type="entry name" value="HCP-like"/>
    <property type="match status" value="1"/>
</dbReference>
<gene>
    <name evidence="2" type="ORF">WR25_04947</name>
</gene>
<dbReference type="InterPro" id="IPR011990">
    <property type="entry name" value="TPR-like_helical_dom_sf"/>
</dbReference>
<evidence type="ECO:0000313" key="2">
    <source>
        <dbReference type="EMBL" id="PAV64041.1"/>
    </source>
</evidence>
<accession>A0A2A2JR01</accession>
<dbReference type="Gene3D" id="1.25.40.10">
    <property type="entry name" value="Tetratricopeptide repeat domain"/>
    <property type="match status" value="1"/>
</dbReference>
<organism evidence="2 3">
    <name type="scientific">Diploscapter pachys</name>
    <dbReference type="NCBI Taxonomy" id="2018661"/>
    <lineage>
        <taxon>Eukaryota</taxon>
        <taxon>Metazoa</taxon>
        <taxon>Ecdysozoa</taxon>
        <taxon>Nematoda</taxon>
        <taxon>Chromadorea</taxon>
        <taxon>Rhabditida</taxon>
        <taxon>Rhabditina</taxon>
        <taxon>Rhabditomorpha</taxon>
        <taxon>Rhabditoidea</taxon>
        <taxon>Rhabditidae</taxon>
        <taxon>Diploscapter</taxon>
    </lineage>
</organism>
<dbReference type="STRING" id="2018661.A0A2A2JR01"/>
<reference evidence="2 3" key="1">
    <citation type="journal article" date="2017" name="Curr. Biol.">
        <title>Genome architecture and evolution of a unichromosomal asexual nematode.</title>
        <authorList>
            <person name="Fradin H."/>
            <person name="Zegar C."/>
            <person name="Gutwein M."/>
            <person name="Lucas J."/>
            <person name="Kovtun M."/>
            <person name="Corcoran D."/>
            <person name="Baugh L.R."/>
            <person name="Kiontke K."/>
            <person name="Gunsalus K."/>
            <person name="Fitch D.H."/>
            <person name="Piano F."/>
        </authorList>
    </citation>
    <scope>NUCLEOTIDE SEQUENCE [LARGE SCALE GENOMIC DNA]</scope>
    <source>
        <strain evidence="2">PF1309</strain>
    </source>
</reference>
<dbReference type="OrthoDB" id="423589at2759"/>
<dbReference type="InterPro" id="IPR032076">
    <property type="entry name" value="TTC5_OB"/>
</dbReference>
<dbReference type="InterPro" id="IPR038645">
    <property type="entry name" value="TTC5_OB_sf"/>
</dbReference>
<protein>
    <recommendedName>
        <fullName evidence="1">Tetratricopeptide repeat protein 5 OB fold domain-containing protein</fullName>
    </recommendedName>
</protein>